<dbReference type="Proteomes" id="UP000215694">
    <property type="component" value="Unassembled WGS sequence"/>
</dbReference>
<comment type="caution">
    <text evidence="2">The sequence shown here is derived from an EMBL/GenBank/DDBJ whole genome shotgun (WGS) entry which is preliminary data.</text>
</comment>
<dbReference type="AlphaFoldDB" id="A0A371J9K9"/>
<accession>A0A371J9K9</accession>
<sequence>MKLIKYELEKIFTIKSVAILIIITGLMFLRFVVPHARVAGNRDLVKNTAVQMVKSYGNTMEEDEFLDFKEKYNKKVAKAEKIIKDNKEFADLGVINYEEFFKITRNNGEEKYQSQELNDLYYKYRYHDEISVFNELSEMENILICYEYTLFKDENPYHGSSINENKSTWIKSVPRMKEIISSGDIKSLLPYTVFEEYDAQIKSVTTIILVSIVLMISPIYLKDKITKLNYIQYSSKTGRSLFKKKIIVSLLASILIITLQLIVFYIYYSKQGTSVFFDCSISGYYNTPVKSWYDLTFKNYIGVTILCVYAVGIIMSLISIYISSKVNTYISLLGIQVINLFIFNNLLLKLLVNYVTSMYININRLGTVYLPKYTFEIVYLLLIIIVSTIMYIRNKREQKIEIN</sequence>
<dbReference type="OrthoDB" id="2199615at2"/>
<proteinExistence type="predicted"/>
<gene>
    <name evidence="2" type="ORF">CHL78_001220</name>
</gene>
<name>A0A371J9K9_9FIRM</name>
<evidence type="ECO:0000256" key="1">
    <source>
        <dbReference type="SAM" id="Phobius"/>
    </source>
</evidence>
<feature type="transmembrane region" description="Helical" evidence="1">
    <location>
        <begin position="372"/>
        <end position="392"/>
    </location>
</feature>
<dbReference type="RefSeq" id="WP_094367987.1">
    <property type="nucleotide sequence ID" value="NZ_NOJY02000002.1"/>
</dbReference>
<reference evidence="2 3" key="1">
    <citation type="journal article" date="2017" name="Genome Announc.">
        <title>Draft Genome Sequence of Romboutsia weinsteinii sp. nov. Strain CCRI-19649(T) Isolated from Surface Water.</title>
        <authorList>
            <person name="Maheux A.F."/>
            <person name="Boudreau D.K."/>
            <person name="Berube E."/>
            <person name="Boissinot M."/>
            <person name="Cantin P."/>
            <person name="Raymond F."/>
            <person name="Corbeil J."/>
            <person name="Omar R.F."/>
            <person name="Bergeron M.G."/>
        </authorList>
    </citation>
    <scope>NUCLEOTIDE SEQUENCE [LARGE SCALE GENOMIC DNA]</scope>
    <source>
        <strain evidence="2 3">CCRI-19649</strain>
    </source>
</reference>
<keyword evidence="1" id="KW-0812">Transmembrane</keyword>
<keyword evidence="1" id="KW-0472">Membrane</keyword>
<dbReference type="EMBL" id="NOJY02000002">
    <property type="protein sequence ID" value="RDY29348.1"/>
    <property type="molecule type" value="Genomic_DNA"/>
</dbReference>
<organism evidence="2 3">
    <name type="scientific">Romboutsia weinsteinii</name>
    <dbReference type="NCBI Taxonomy" id="2020949"/>
    <lineage>
        <taxon>Bacteria</taxon>
        <taxon>Bacillati</taxon>
        <taxon>Bacillota</taxon>
        <taxon>Clostridia</taxon>
        <taxon>Peptostreptococcales</taxon>
        <taxon>Peptostreptococcaceae</taxon>
        <taxon>Romboutsia</taxon>
    </lineage>
</organism>
<feature type="transmembrane region" description="Helical" evidence="1">
    <location>
        <begin position="329"/>
        <end position="352"/>
    </location>
</feature>
<keyword evidence="1" id="KW-1133">Transmembrane helix</keyword>
<feature type="transmembrane region" description="Helical" evidence="1">
    <location>
        <begin position="12"/>
        <end position="33"/>
    </location>
</feature>
<evidence type="ECO:0000313" key="2">
    <source>
        <dbReference type="EMBL" id="RDY29348.1"/>
    </source>
</evidence>
<evidence type="ECO:0000313" key="3">
    <source>
        <dbReference type="Proteomes" id="UP000215694"/>
    </source>
</evidence>
<feature type="transmembrane region" description="Helical" evidence="1">
    <location>
        <begin position="300"/>
        <end position="322"/>
    </location>
</feature>
<feature type="transmembrane region" description="Helical" evidence="1">
    <location>
        <begin position="246"/>
        <end position="268"/>
    </location>
</feature>
<feature type="transmembrane region" description="Helical" evidence="1">
    <location>
        <begin position="203"/>
        <end position="221"/>
    </location>
</feature>
<keyword evidence="3" id="KW-1185">Reference proteome</keyword>
<protein>
    <submittedName>
        <fullName evidence="2">Uncharacterized protein</fullName>
    </submittedName>
</protein>